<dbReference type="InterPro" id="IPR029058">
    <property type="entry name" value="AB_hydrolase_fold"/>
</dbReference>
<organism evidence="2 3">
    <name type="scientific">Kitasatospora kifunensis</name>
    <name type="common">Streptomyces kifunensis</name>
    <dbReference type="NCBI Taxonomy" id="58351"/>
    <lineage>
        <taxon>Bacteria</taxon>
        <taxon>Bacillati</taxon>
        <taxon>Actinomycetota</taxon>
        <taxon>Actinomycetes</taxon>
        <taxon>Kitasatosporales</taxon>
        <taxon>Streptomycetaceae</taxon>
        <taxon>Kitasatospora</taxon>
    </lineage>
</organism>
<dbReference type="Gene3D" id="3.40.50.1820">
    <property type="entry name" value="alpha/beta hydrolase"/>
    <property type="match status" value="1"/>
</dbReference>
<sequence length="211" mass="22543">MADVPAWRVHLGMPLCGRRMVEGGMAAVLELSRRDTMLAYLAPMVRQAAGEFAAALAELRERFAPADGPIGVVGGSLGGAVALRVLAERRIPVAAAALVNPAIRARSVVELVEQNGGRPYSWTEQARAPQPALLLVSGELDFPGLRTDAAELVAELRERYAEPDRVQLTAVAGLAHPLAERPGLAPAPQLPVAKEVDAALTEWFLRHLTVR</sequence>
<dbReference type="EMBL" id="JACHJV010000001">
    <property type="protein sequence ID" value="MBB4927468.1"/>
    <property type="molecule type" value="Genomic_DNA"/>
</dbReference>
<dbReference type="Pfam" id="PF12697">
    <property type="entry name" value="Abhydrolase_6"/>
    <property type="match status" value="1"/>
</dbReference>
<dbReference type="RefSeq" id="WP_184941787.1">
    <property type="nucleotide sequence ID" value="NZ_JACHJV010000001.1"/>
</dbReference>
<gene>
    <name evidence="2" type="ORF">FHR34_006461</name>
</gene>
<feature type="domain" description="AB hydrolase-1" evidence="1">
    <location>
        <begin position="51"/>
        <end position="191"/>
    </location>
</feature>
<dbReference type="GO" id="GO:0003824">
    <property type="term" value="F:catalytic activity"/>
    <property type="evidence" value="ECO:0007669"/>
    <property type="project" value="UniProtKB-ARBA"/>
</dbReference>
<protein>
    <submittedName>
        <fullName evidence="2">Pimeloyl-ACP methyl ester carboxylesterase</fullName>
    </submittedName>
</protein>
<name>A0A7W7R8N7_KITKI</name>
<comment type="caution">
    <text evidence="2">The sequence shown here is derived from an EMBL/GenBank/DDBJ whole genome shotgun (WGS) entry which is preliminary data.</text>
</comment>
<proteinExistence type="predicted"/>
<accession>A0A7W7R8N7</accession>
<keyword evidence="3" id="KW-1185">Reference proteome</keyword>
<dbReference type="AlphaFoldDB" id="A0A7W7R8N7"/>
<evidence type="ECO:0000313" key="3">
    <source>
        <dbReference type="Proteomes" id="UP000540506"/>
    </source>
</evidence>
<dbReference type="SUPFAM" id="SSF53474">
    <property type="entry name" value="alpha/beta-Hydrolases"/>
    <property type="match status" value="1"/>
</dbReference>
<reference evidence="2 3" key="1">
    <citation type="submission" date="2020-08" db="EMBL/GenBank/DDBJ databases">
        <title>Sequencing the genomes of 1000 actinobacteria strains.</title>
        <authorList>
            <person name="Klenk H.-P."/>
        </authorList>
    </citation>
    <scope>NUCLEOTIDE SEQUENCE [LARGE SCALE GENOMIC DNA]</scope>
    <source>
        <strain evidence="2 3">DSM 41654</strain>
    </source>
</reference>
<dbReference type="InterPro" id="IPR000073">
    <property type="entry name" value="AB_hydrolase_1"/>
</dbReference>
<evidence type="ECO:0000313" key="2">
    <source>
        <dbReference type="EMBL" id="MBB4927468.1"/>
    </source>
</evidence>
<dbReference type="Proteomes" id="UP000540506">
    <property type="component" value="Unassembled WGS sequence"/>
</dbReference>
<evidence type="ECO:0000259" key="1">
    <source>
        <dbReference type="Pfam" id="PF12697"/>
    </source>
</evidence>